<comment type="caution">
    <text evidence="1">The sequence shown here is derived from an EMBL/GenBank/DDBJ whole genome shotgun (WGS) entry which is preliminary data.</text>
</comment>
<dbReference type="Pfam" id="PF01877">
    <property type="entry name" value="RNA_binding"/>
    <property type="match status" value="1"/>
</dbReference>
<sequence>MIHYILFRTQAHATEDVSRVQEALETVLPEDTPIEFEETEGYFGNPIKILTARIEKKKAAEKYIEFLRTSLPEADLNELIKELPERVDDECNFYLRLSKQDAYLGDVRITYAEDAIAVRVKLAAYPAKYENGLKIIREYFHAEE</sequence>
<dbReference type="Proteomes" id="UP001320159">
    <property type="component" value="Unassembled WGS sequence"/>
</dbReference>
<dbReference type="SUPFAM" id="SSF55282">
    <property type="entry name" value="RL5-like"/>
    <property type="match status" value="1"/>
</dbReference>
<reference evidence="1 2" key="1">
    <citation type="submission" date="2017-11" db="EMBL/GenBank/DDBJ databases">
        <title>Isolation and Characterization of Family Methanocellaceae Species from Potential Methane Hydrate Area Offshore Southwestern Taiwan.</title>
        <authorList>
            <person name="Zhang W.-L."/>
            <person name="Chen W.-C."/>
            <person name="Lai M.-C."/>
            <person name="Chen S.-C."/>
        </authorList>
    </citation>
    <scope>NUCLEOTIDE SEQUENCE [LARGE SCALE GENOMIC DNA]</scope>
    <source>
        <strain evidence="1 2">CWC-04</strain>
    </source>
</reference>
<evidence type="ECO:0000313" key="2">
    <source>
        <dbReference type="Proteomes" id="UP001320159"/>
    </source>
</evidence>
<dbReference type="InterPro" id="IPR002739">
    <property type="entry name" value="PAB1135-like"/>
</dbReference>
<keyword evidence="2" id="KW-1185">Reference proteome</keyword>
<dbReference type="EMBL" id="PGCK01000014">
    <property type="protein sequence ID" value="MCD1296151.1"/>
    <property type="molecule type" value="Genomic_DNA"/>
</dbReference>
<protein>
    <submittedName>
        <fullName evidence="1">Exosome protein</fullName>
    </submittedName>
</protein>
<organism evidence="1 2">
    <name type="scientific">Methanooceanicella nereidis</name>
    <dbReference type="NCBI Taxonomy" id="2052831"/>
    <lineage>
        <taxon>Archaea</taxon>
        <taxon>Methanobacteriati</taxon>
        <taxon>Methanobacteriota</taxon>
        <taxon>Stenosarchaea group</taxon>
        <taxon>Methanomicrobia</taxon>
        <taxon>Methanocellales</taxon>
        <taxon>Methanocellaceae</taxon>
        <taxon>Methanooceanicella</taxon>
    </lineage>
</organism>
<accession>A0AAP2RG36</accession>
<dbReference type="AlphaFoldDB" id="A0AAP2RG36"/>
<name>A0AAP2RG36_9EURY</name>
<proteinExistence type="predicted"/>
<dbReference type="RefSeq" id="WP_230743071.1">
    <property type="nucleotide sequence ID" value="NZ_PGCK01000014.1"/>
</dbReference>
<evidence type="ECO:0000313" key="1">
    <source>
        <dbReference type="EMBL" id="MCD1296151.1"/>
    </source>
</evidence>
<dbReference type="Gene3D" id="3.30.1440.10">
    <property type="match status" value="1"/>
</dbReference>
<gene>
    <name evidence="1" type="ORF">CUJ83_14200</name>
</gene>
<dbReference type="PANTHER" id="PTHR38816:SF1">
    <property type="entry name" value="EXOSOME SUBUNIT"/>
    <property type="match status" value="1"/>
</dbReference>
<dbReference type="PANTHER" id="PTHR38816">
    <property type="entry name" value="EXOSOME SUBUNIT, DUF54 FAMILY-RELATED"/>
    <property type="match status" value="1"/>
</dbReference>
<dbReference type="InterPro" id="IPR022803">
    <property type="entry name" value="Ribosomal_uL5_dom_sf"/>
</dbReference>